<dbReference type="PRINTS" id="PR00598">
    <property type="entry name" value="HTHMARR"/>
</dbReference>
<reference evidence="3" key="1">
    <citation type="submission" date="2016-11" db="EMBL/GenBank/DDBJ databases">
        <authorList>
            <person name="Varghese N."/>
            <person name="Submissions S."/>
        </authorList>
    </citation>
    <scope>NUCLEOTIDE SEQUENCE</scope>
    <source>
        <strain evidence="3">DSM 4029</strain>
    </source>
</reference>
<protein>
    <submittedName>
        <fullName evidence="3">DNA-binding transcriptional regulator, MarR family</fullName>
    </submittedName>
    <submittedName>
        <fullName evidence="2">MarR family transcriptional regulator</fullName>
    </submittedName>
</protein>
<gene>
    <name evidence="2" type="ORF">GT747_10460</name>
    <name evidence="3" type="ORF">SAMN05444424_0158</name>
</gene>
<evidence type="ECO:0000259" key="1">
    <source>
        <dbReference type="PROSITE" id="PS50995"/>
    </source>
</evidence>
<dbReference type="PROSITE" id="PS50995">
    <property type="entry name" value="HTH_MARR_2"/>
    <property type="match status" value="1"/>
</dbReference>
<dbReference type="EMBL" id="FQVY01000001">
    <property type="protein sequence ID" value="SHF64015.1"/>
    <property type="molecule type" value="Genomic_DNA"/>
</dbReference>
<dbReference type="SMART" id="SM00347">
    <property type="entry name" value="HTH_MARR"/>
    <property type="match status" value="1"/>
</dbReference>
<evidence type="ECO:0000313" key="2">
    <source>
        <dbReference type="EMBL" id="MZL70175.1"/>
    </source>
</evidence>
<name>A0AAQ1RUV4_9FIRM</name>
<evidence type="ECO:0000313" key="4">
    <source>
        <dbReference type="Proteomes" id="UP000184089"/>
    </source>
</evidence>
<feature type="domain" description="HTH marR-type" evidence="1">
    <location>
        <begin position="1"/>
        <end position="145"/>
    </location>
</feature>
<reference evidence="2 5" key="3">
    <citation type="journal article" date="2019" name="Nat. Med.">
        <title>A library of human gut bacterial isolates paired with longitudinal multiomics data enables mechanistic microbiome research.</title>
        <authorList>
            <person name="Poyet M."/>
            <person name="Groussin M."/>
            <person name="Gibbons S.M."/>
            <person name="Avila-Pacheco J."/>
            <person name="Jiang X."/>
            <person name="Kearney S.M."/>
            <person name="Perrotta A.R."/>
            <person name="Berdy B."/>
            <person name="Zhao S."/>
            <person name="Lieberman T.D."/>
            <person name="Swanson P.K."/>
            <person name="Smith M."/>
            <person name="Roesemann S."/>
            <person name="Alexander J.E."/>
            <person name="Rich S.A."/>
            <person name="Livny J."/>
            <person name="Vlamakis H."/>
            <person name="Clish C."/>
            <person name="Bullock K."/>
            <person name="Deik A."/>
            <person name="Scott J."/>
            <person name="Pierce K.A."/>
            <person name="Xavier R.J."/>
            <person name="Alm E.J."/>
        </authorList>
    </citation>
    <scope>NUCLEOTIDE SEQUENCE [LARGE SCALE GENOMIC DNA]</scope>
    <source>
        <strain evidence="2 5">BIOML-A2</strain>
    </source>
</reference>
<dbReference type="Pfam" id="PF01047">
    <property type="entry name" value="MarR"/>
    <property type="match status" value="1"/>
</dbReference>
<evidence type="ECO:0000313" key="5">
    <source>
        <dbReference type="Proteomes" id="UP000474718"/>
    </source>
</evidence>
<dbReference type="Proteomes" id="UP000474718">
    <property type="component" value="Unassembled WGS sequence"/>
</dbReference>
<dbReference type="GO" id="GO:0006950">
    <property type="term" value="P:response to stress"/>
    <property type="evidence" value="ECO:0007669"/>
    <property type="project" value="TreeGrafter"/>
</dbReference>
<evidence type="ECO:0000313" key="3">
    <source>
        <dbReference type="EMBL" id="SHF64015.1"/>
    </source>
</evidence>
<organism evidence="3 4">
    <name type="scientific">Bittarella massiliensis</name>
    <name type="common">ex Durand et al. 2017</name>
    <dbReference type="NCBI Taxonomy" id="1720313"/>
    <lineage>
        <taxon>Bacteria</taxon>
        <taxon>Bacillati</taxon>
        <taxon>Bacillota</taxon>
        <taxon>Clostridia</taxon>
        <taxon>Eubacteriales</taxon>
        <taxon>Oscillospiraceae</taxon>
        <taxon>Bittarella (ex Durand et al. 2017)</taxon>
    </lineage>
</organism>
<proteinExistence type="predicted"/>
<reference evidence="4" key="2">
    <citation type="submission" date="2016-11" db="EMBL/GenBank/DDBJ databases">
        <authorList>
            <person name="Jaros S."/>
            <person name="Januszkiewicz K."/>
            <person name="Wedrychowicz H."/>
        </authorList>
    </citation>
    <scope>NUCLEOTIDE SEQUENCE [LARGE SCALE GENOMIC DNA]</scope>
    <source>
        <strain evidence="4">DSM 4029</strain>
    </source>
</reference>
<dbReference type="InterPro" id="IPR036390">
    <property type="entry name" value="WH_DNA-bd_sf"/>
</dbReference>
<dbReference type="GO" id="GO:0003677">
    <property type="term" value="F:DNA binding"/>
    <property type="evidence" value="ECO:0007669"/>
    <property type="project" value="UniProtKB-KW"/>
</dbReference>
<keyword evidence="3" id="KW-0238">DNA-binding</keyword>
<dbReference type="AlphaFoldDB" id="A0AAQ1RUV4"/>
<accession>A0AAQ1RUV4</accession>
<dbReference type="EMBL" id="WWVX01000007">
    <property type="protein sequence ID" value="MZL70175.1"/>
    <property type="molecule type" value="Genomic_DNA"/>
</dbReference>
<dbReference type="PANTHER" id="PTHR33164">
    <property type="entry name" value="TRANSCRIPTIONAL REGULATOR, MARR FAMILY"/>
    <property type="match status" value="1"/>
</dbReference>
<sequence length="152" mass="17417">MQRMEKLEGMDGRYLAFGLLFAASNRLETVGDRYLEELTAKQWYLLLCLTTFFERPPTLSQLAEQMGSSRQNVKQLALKLEKKGFVALMRDESDRRALRVGPTEQLAAYQARRQERDGAFVEQLFAGVAPEELAAANRLLLALCNRLEEMER</sequence>
<dbReference type="Gene3D" id="1.10.10.10">
    <property type="entry name" value="Winged helix-like DNA-binding domain superfamily/Winged helix DNA-binding domain"/>
    <property type="match status" value="1"/>
</dbReference>
<dbReference type="InterPro" id="IPR000835">
    <property type="entry name" value="HTH_MarR-typ"/>
</dbReference>
<dbReference type="PANTHER" id="PTHR33164:SF58">
    <property type="entry name" value="DNA-BINDING TRANSCRIPTIONAL REPRESSOR SCOC"/>
    <property type="match status" value="1"/>
</dbReference>
<dbReference type="InterPro" id="IPR036388">
    <property type="entry name" value="WH-like_DNA-bd_sf"/>
</dbReference>
<dbReference type="SUPFAM" id="SSF46785">
    <property type="entry name" value="Winged helix' DNA-binding domain"/>
    <property type="match status" value="1"/>
</dbReference>
<dbReference type="GO" id="GO:0003700">
    <property type="term" value="F:DNA-binding transcription factor activity"/>
    <property type="evidence" value="ECO:0007669"/>
    <property type="project" value="InterPro"/>
</dbReference>
<dbReference type="InterPro" id="IPR039422">
    <property type="entry name" value="MarR/SlyA-like"/>
</dbReference>
<dbReference type="Proteomes" id="UP000184089">
    <property type="component" value="Unassembled WGS sequence"/>
</dbReference>
<keyword evidence="5" id="KW-1185">Reference proteome</keyword>
<comment type="caution">
    <text evidence="3">The sequence shown here is derived from an EMBL/GenBank/DDBJ whole genome shotgun (WGS) entry which is preliminary data.</text>
</comment>